<evidence type="ECO:0000313" key="3">
    <source>
        <dbReference type="Proteomes" id="UP000283426"/>
    </source>
</evidence>
<feature type="domain" description="DUF4062" evidence="1">
    <location>
        <begin position="14"/>
        <end position="95"/>
    </location>
</feature>
<comment type="caution">
    <text evidence="2">The sequence shown here is derived from an EMBL/GenBank/DDBJ whole genome shotgun (WGS) entry which is preliminary data.</text>
</comment>
<dbReference type="Pfam" id="PF13271">
    <property type="entry name" value="DUF4062"/>
    <property type="match status" value="1"/>
</dbReference>
<dbReference type="EMBL" id="QRYW01000056">
    <property type="protein sequence ID" value="RGV18607.1"/>
    <property type="molecule type" value="Genomic_DNA"/>
</dbReference>
<evidence type="ECO:0000259" key="1">
    <source>
        <dbReference type="Pfam" id="PF13271"/>
    </source>
</evidence>
<dbReference type="Proteomes" id="UP000283426">
    <property type="component" value="Unassembled WGS sequence"/>
</dbReference>
<reference evidence="2 3" key="1">
    <citation type="submission" date="2018-08" db="EMBL/GenBank/DDBJ databases">
        <title>A genome reference for cultivated species of the human gut microbiota.</title>
        <authorList>
            <person name="Zou Y."/>
            <person name="Xue W."/>
            <person name="Luo G."/>
        </authorList>
    </citation>
    <scope>NUCLEOTIDE SEQUENCE [LARGE SCALE GENOMIC DNA]</scope>
    <source>
        <strain evidence="2 3">AF14-6AC</strain>
    </source>
</reference>
<protein>
    <submittedName>
        <fullName evidence="2">DUF4062 domain-containing protein</fullName>
    </submittedName>
</protein>
<sequence>MYLKKIINLIKKTIFISSTYKDLVKERKAVWELPKRYDVNIVGMEEFGARKDSPLTTCLKEVEQSNIYIGIIANRWGSIEEESGKSYTQLEYEKAIEKDKEILIYLIDETASVQIDNIDFGEKHESLELFKKELQKNHTIDRFINATDLVEKLERKIDSLIGQYKYPSNSAEFKDKMEESKYYFERFQLTPKLYVNKEVILKIKKDGRLFPLSKICCDTFKFTYGATVAVKIKILEPLIADTITNTLVIESNNQDFMWTIENDKEYTILSQLLFTDNNVKNEEAYFKDTVFSCISIRDIKTDTVWKSGEGKAILLLKELITE</sequence>
<accession>A0A412W499</accession>
<evidence type="ECO:0000313" key="2">
    <source>
        <dbReference type="EMBL" id="RGV18607.1"/>
    </source>
</evidence>
<gene>
    <name evidence="2" type="ORF">DWW24_19425</name>
</gene>
<dbReference type="InterPro" id="IPR025139">
    <property type="entry name" value="DUF4062"/>
</dbReference>
<organism evidence="2 3">
    <name type="scientific">Odoribacter splanchnicus</name>
    <dbReference type="NCBI Taxonomy" id="28118"/>
    <lineage>
        <taxon>Bacteria</taxon>
        <taxon>Pseudomonadati</taxon>
        <taxon>Bacteroidota</taxon>
        <taxon>Bacteroidia</taxon>
        <taxon>Bacteroidales</taxon>
        <taxon>Odoribacteraceae</taxon>
        <taxon>Odoribacter</taxon>
    </lineage>
</organism>
<proteinExistence type="predicted"/>
<name>A0A412W499_9BACT</name>
<dbReference type="AlphaFoldDB" id="A0A412W499"/>